<protein>
    <recommendedName>
        <fullName evidence="1">Virulence-associated protein E-like domain-containing protein</fullName>
    </recommendedName>
</protein>
<dbReference type="PANTHER" id="PTHR34985">
    <property type="entry name" value="SLR0554 PROTEIN"/>
    <property type="match status" value="1"/>
</dbReference>
<name>A0A148KLT5_9ALTE</name>
<reference evidence="3" key="1">
    <citation type="submission" date="2016-02" db="EMBL/GenBank/DDBJ databases">
        <authorList>
            <person name="Schultz-Johansen M."/>
            <person name="Glaring M.A."/>
            <person name="Bech P.K."/>
            <person name="Stougaard P."/>
        </authorList>
    </citation>
    <scope>NUCLEOTIDE SEQUENCE [LARGE SCALE GENOMIC DNA]</scope>
    <source>
        <strain evidence="3">S66</strain>
    </source>
</reference>
<sequence>MNTEQPIQLTIFTSDDGPLNKSFFLEQTGQIKKTSNAFLKRGKAKRHHLANLGDLESLVLSLNDCQCLSTGAFKSEDVMISSIPNQPNTLKRSKDNMHQPPVALILLDFDYCEDMPQDWNVTSPEDLISLLRQNVPVFQNIEFLATPSSSSLVRKIDCDNESSKKGFHLYFVSENADLHALKEFLEVKLWNAGLGYIKLARNGALLPRTLFDLSVLSQERLIFEALPTVGDGLELQERRWFHSEGERLTQLTDLSEQEIEQFKTVVDAAKATPDVQPRSETLKQKYLTDLSEQQAKLTGCDSNDILKELQATYKSFEFSNQNLDSDFIIDTGTEYISVEDLLVRFEEFDNNALPDPIEGRSYGTTCAKFYYNKGEKPLIKSFAHGQDTFYFLTNNKAVLQVIQANANRVPVEIFPDIKTSQGSTSIPPTMPNLAAMLDYYKIRLWYDELSKNVQIELPSHLPNRDNAHATKMAIIRSLAIYNSINNAALDSFIDALAWQRPVNPVRDALDKIAWDGSDRISELFLTLRIAEGFSSKLAFTLLKRWLISVVACMYEANGFHCRGVLTFQGPQSIGKTAWIRKLLPVYLANYIKIDHHLDASNKDSILIALSHLIVEIGELDSSFRKDIARLKGFLTADRDKIRRPYGRYQDDYQRRTVFCATVNHGNFLVDDTGNSRWWTIPVISIDYDHRIDVLQLWAQVRDELYKQNEKWWLSQDEEKALNDSNLNFRSVSTIQDKVFSDLDWNAPEEKWSKQTATQVLQDLGYERPSNNNARECGAALRERLGESKKIGGNRVWLCPPTKVPKLVND</sequence>
<dbReference type="AlphaFoldDB" id="A0A148KLT5"/>
<gene>
    <name evidence="2" type="ORF">AX660_01175</name>
</gene>
<feature type="domain" description="Virulence-associated protein E-like" evidence="1">
    <location>
        <begin position="509"/>
        <end position="728"/>
    </location>
</feature>
<dbReference type="InterPro" id="IPR007936">
    <property type="entry name" value="VapE-like_dom"/>
</dbReference>
<dbReference type="Proteomes" id="UP000070299">
    <property type="component" value="Unassembled WGS sequence"/>
</dbReference>
<proteinExistence type="predicted"/>
<dbReference type="STRING" id="1799789.AX660_01175"/>
<dbReference type="PANTHER" id="PTHR34985:SF1">
    <property type="entry name" value="SLR0554 PROTEIN"/>
    <property type="match status" value="1"/>
</dbReference>
<accession>A0A148KLT5</accession>
<organism evidence="2 3">
    <name type="scientific">Paraglaciecola hydrolytica</name>
    <dbReference type="NCBI Taxonomy" id="1799789"/>
    <lineage>
        <taxon>Bacteria</taxon>
        <taxon>Pseudomonadati</taxon>
        <taxon>Pseudomonadota</taxon>
        <taxon>Gammaproteobacteria</taxon>
        <taxon>Alteromonadales</taxon>
        <taxon>Alteromonadaceae</taxon>
        <taxon>Paraglaciecola</taxon>
    </lineage>
</organism>
<dbReference type="EMBL" id="LSNE01000014">
    <property type="protein sequence ID" value="KXI27208.1"/>
    <property type="molecule type" value="Genomic_DNA"/>
</dbReference>
<keyword evidence="3" id="KW-1185">Reference proteome</keyword>
<dbReference type="OrthoDB" id="9763644at2"/>
<evidence type="ECO:0000259" key="1">
    <source>
        <dbReference type="Pfam" id="PF05272"/>
    </source>
</evidence>
<comment type="caution">
    <text evidence="2">The sequence shown here is derived from an EMBL/GenBank/DDBJ whole genome shotgun (WGS) entry which is preliminary data.</text>
</comment>
<dbReference type="RefSeq" id="WP_068381239.1">
    <property type="nucleotide sequence ID" value="NZ_LSNE01000014.1"/>
</dbReference>
<evidence type="ECO:0000313" key="3">
    <source>
        <dbReference type="Proteomes" id="UP000070299"/>
    </source>
</evidence>
<dbReference type="Pfam" id="PF05272">
    <property type="entry name" value="VapE-like_dom"/>
    <property type="match status" value="1"/>
</dbReference>
<evidence type="ECO:0000313" key="2">
    <source>
        <dbReference type="EMBL" id="KXI27208.1"/>
    </source>
</evidence>